<evidence type="ECO:0000313" key="3">
    <source>
        <dbReference type="Proteomes" id="UP000564378"/>
    </source>
</evidence>
<organism evidence="2 3">
    <name type="scientific">Parasphingopyxis marina</name>
    <dbReference type="NCBI Taxonomy" id="2761622"/>
    <lineage>
        <taxon>Bacteria</taxon>
        <taxon>Pseudomonadati</taxon>
        <taxon>Pseudomonadota</taxon>
        <taxon>Alphaproteobacteria</taxon>
        <taxon>Sphingomonadales</taxon>
        <taxon>Sphingomonadaceae</taxon>
        <taxon>Parasphingopyxis</taxon>
    </lineage>
</organism>
<name>A0A842HV42_9SPHN</name>
<feature type="chain" id="PRO_5032465887" description="Lipoprotein" evidence="1">
    <location>
        <begin position="25"/>
        <end position="175"/>
    </location>
</feature>
<dbReference type="EMBL" id="JACJVJ010000002">
    <property type="protein sequence ID" value="MBC2777878.1"/>
    <property type="molecule type" value="Genomic_DNA"/>
</dbReference>
<dbReference type="Proteomes" id="UP000564378">
    <property type="component" value="Unassembled WGS sequence"/>
</dbReference>
<gene>
    <name evidence="2" type="ORF">H6P80_09615</name>
</gene>
<feature type="signal peptide" evidence="1">
    <location>
        <begin position="1"/>
        <end position="24"/>
    </location>
</feature>
<dbReference type="AlphaFoldDB" id="A0A842HV42"/>
<keyword evidence="3" id="KW-1185">Reference proteome</keyword>
<keyword evidence="1" id="KW-0732">Signal</keyword>
<reference evidence="2 3" key="1">
    <citation type="submission" date="2020-08" db="EMBL/GenBank/DDBJ databases">
        <title>Draft genome sequence of Parasphingopyxis sp. GrpM-11.</title>
        <authorList>
            <person name="Oh J."/>
            <person name="Roh D.-H."/>
        </authorList>
    </citation>
    <scope>NUCLEOTIDE SEQUENCE [LARGE SCALE GENOMIC DNA]</scope>
    <source>
        <strain evidence="2 3">GrpM-11</strain>
    </source>
</reference>
<accession>A0A842HV42</accession>
<evidence type="ECO:0008006" key="4">
    <source>
        <dbReference type="Google" id="ProtNLM"/>
    </source>
</evidence>
<dbReference type="RefSeq" id="WP_185801182.1">
    <property type="nucleotide sequence ID" value="NZ_JACJVJ010000002.1"/>
</dbReference>
<evidence type="ECO:0000256" key="1">
    <source>
        <dbReference type="SAM" id="SignalP"/>
    </source>
</evidence>
<evidence type="ECO:0000313" key="2">
    <source>
        <dbReference type="EMBL" id="MBC2777878.1"/>
    </source>
</evidence>
<protein>
    <recommendedName>
        <fullName evidence="4">Lipoprotein</fullName>
    </recommendedName>
</protein>
<sequence>MGFSNREKSGVSPMKIRISGFVLAAALTLPACSDGLTAEEEIAQIEAGREAAANQQASPQARYDRAVECAATALNVSNVFDVIASTHDDGDPARAAQARSGAQDNLAQARIFVGLAEQIAADPGIGKSRDAVLADIDVVDRRIRQRGSSAEDFTTFVTQIASESDQCDAERASLQ</sequence>
<comment type="caution">
    <text evidence="2">The sequence shown here is derived from an EMBL/GenBank/DDBJ whole genome shotgun (WGS) entry which is preliminary data.</text>
</comment>
<proteinExistence type="predicted"/>